<evidence type="ECO:0000313" key="8">
    <source>
        <dbReference type="EMBL" id="KAF4380508.1"/>
    </source>
</evidence>
<dbReference type="Gene3D" id="3.80.10.10">
    <property type="entry name" value="Ribonuclease Inhibitor"/>
    <property type="match status" value="1"/>
</dbReference>
<dbReference type="PRINTS" id="PR00364">
    <property type="entry name" value="DISEASERSIST"/>
</dbReference>
<keyword evidence="3" id="KW-0611">Plant defense</keyword>
<reference evidence="9 10" key="1">
    <citation type="journal article" date="2020" name="bioRxiv">
        <title>Sequence and annotation of 42 cannabis genomes reveals extensive copy number variation in cannabinoid synthesis and pathogen resistance genes.</title>
        <authorList>
            <person name="Mckernan K.J."/>
            <person name="Helbert Y."/>
            <person name="Kane L.T."/>
            <person name="Ebling H."/>
            <person name="Zhang L."/>
            <person name="Liu B."/>
            <person name="Eaton Z."/>
            <person name="Mclaughlin S."/>
            <person name="Kingan S."/>
            <person name="Baybayan P."/>
            <person name="Concepcion G."/>
            <person name="Jordan M."/>
            <person name="Riva A."/>
            <person name="Barbazuk W."/>
            <person name="Harkins T."/>
        </authorList>
    </citation>
    <scope>NUCLEOTIDE SEQUENCE [LARGE SCALE GENOMIC DNA]</scope>
    <source>
        <strain evidence="9 10">cv. Jamaican Lion 4</strain>
        <strain evidence="8">Father</strain>
        <strain evidence="7">Mother</strain>
        <tissue evidence="8">Leaf</tissue>
    </source>
</reference>
<evidence type="ECO:0000259" key="5">
    <source>
        <dbReference type="Pfam" id="PF23559"/>
    </source>
</evidence>
<dbReference type="Proteomes" id="UP000525078">
    <property type="component" value="Unassembled WGS sequence"/>
</dbReference>
<dbReference type="GO" id="GO:0006952">
    <property type="term" value="P:defense response"/>
    <property type="evidence" value="ECO:0007669"/>
    <property type="project" value="UniProtKB-KW"/>
</dbReference>
<dbReference type="InterPro" id="IPR036388">
    <property type="entry name" value="WH-like_DNA-bd_sf"/>
</dbReference>
<evidence type="ECO:0000313" key="9">
    <source>
        <dbReference type="Proteomes" id="UP000525078"/>
    </source>
</evidence>
<dbReference type="EMBL" id="JAATIQ010000120">
    <property type="protein sequence ID" value="KAF4380508.1"/>
    <property type="molecule type" value="Genomic_DNA"/>
</dbReference>
<keyword evidence="1" id="KW-0433">Leucine-rich repeat</keyword>
<accession>A0A7J6GCG9</accession>
<dbReference type="PANTHER" id="PTHR36766">
    <property type="entry name" value="PLANT BROAD-SPECTRUM MILDEW RESISTANCE PROTEIN RPW8"/>
    <property type="match status" value="1"/>
</dbReference>
<dbReference type="InterPro" id="IPR056789">
    <property type="entry name" value="LRR_R13L1-DRL21"/>
</dbReference>
<dbReference type="InterPro" id="IPR027417">
    <property type="entry name" value="P-loop_NTPase"/>
</dbReference>
<comment type="caution">
    <text evidence="8">The sequence shown here is derived from an EMBL/GenBank/DDBJ whole genome shotgun (WGS) entry which is preliminary data.</text>
</comment>
<dbReference type="EMBL" id="JAATIP010000074">
    <property type="protein sequence ID" value="KAF4378384.1"/>
    <property type="molecule type" value="Genomic_DNA"/>
</dbReference>
<evidence type="ECO:0000256" key="3">
    <source>
        <dbReference type="ARBA" id="ARBA00022821"/>
    </source>
</evidence>
<evidence type="ECO:0000259" key="6">
    <source>
        <dbReference type="Pfam" id="PF25019"/>
    </source>
</evidence>
<dbReference type="InterPro" id="IPR058922">
    <property type="entry name" value="WHD_DRP"/>
</dbReference>
<evidence type="ECO:0000313" key="10">
    <source>
        <dbReference type="Proteomes" id="UP000583929"/>
    </source>
</evidence>
<evidence type="ECO:0000259" key="4">
    <source>
        <dbReference type="Pfam" id="PF00931"/>
    </source>
</evidence>
<protein>
    <submittedName>
        <fullName evidence="8">Uncharacterized protein</fullName>
    </submittedName>
</protein>
<dbReference type="SUPFAM" id="SSF52058">
    <property type="entry name" value="L domain-like"/>
    <property type="match status" value="1"/>
</dbReference>
<dbReference type="InterPro" id="IPR032675">
    <property type="entry name" value="LRR_dom_sf"/>
</dbReference>
<sequence length="818" mass="92682">MACCGCEEIVSTILKQCLKLVLKICIEEINQNLIKPTCRFSAVTINLEASLLEVERKIIAAEKVQLQYIFKYLVNSSENESAEHVLKNWFPELKCFYYDMYDLVDKLRTAKLMSQMESEAASNNNVCCLKFHRLSLHRQIILAMKGLGVNSEQFMVDADKWAYDPNSVKESIWLLKEIPYSSEATDVIGRDSDKRILISKLENNVDNTTISIWGMGGVGKTALARDVYKDGYVTSKFDKMIWVSATNKYDLGPIMAAIMEALGQPAVFLEIENSVASFIEKVKRKKLFLVLDDVCLHLEGSAGLNPWRRLISAFMTSSPSSRILVTTQNYQVANMFGADRMIHLELLSENDCWSIINSVASLSDAEINSQSGDIRSELERKCSGSPLVASILANKLLGETTTQGWERVLQSEIGTKAFVPFLHNYYHLTRTQQLCFSYCSIFPKSYEIEREDVVELWMSQSYFRDMGPDGSSGLKCFNDLVDASLFQHCSRDYAGNIIKCKMHLLVYEFVQFLIDREHVERNDTLVLEALDHTLRPTPWKNVKTLRTLFVVPTIDRVNSAPPPLRCDVLLPSIQGNCHIYWCGNLENVPAPRLSDIKFVSVKLNFEDSGQRRYEDHADEDILNTLQPHVGLMSLEIRGSRGLQYPNWINSLNCLRSIVLCGCRNWPTLPALGNLPSLVSLRIENMSRVANVNLQFLGTEYNSRGERSISFPKLKELHFASLPSWGTWETPNNRDRVVMPCLASLQLSDCVNLGELPDFLQRMTQLQHLTINNCTIVSQRCIAGPRVDWHKISHVPNIQIDGQTPNLCGNDPIGKGWVK</sequence>
<keyword evidence="10" id="KW-1185">Reference proteome</keyword>
<feature type="domain" description="NB-ARC" evidence="4">
    <location>
        <begin position="193"/>
        <end position="360"/>
    </location>
</feature>
<dbReference type="SUPFAM" id="SSF52540">
    <property type="entry name" value="P-loop containing nucleoside triphosphate hydrolases"/>
    <property type="match status" value="1"/>
</dbReference>
<dbReference type="Pfam" id="PF23559">
    <property type="entry name" value="WHD_DRP"/>
    <property type="match status" value="1"/>
</dbReference>
<dbReference type="Gene3D" id="1.10.10.10">
    <property type="entry name" value="Winged helix-like DNA-binding domain superfamily/Winged helix DNA-binding domain"/>
    <property type="match status" value="1"/>
</dbReference>
<dbReference type="Pfam" id="PF00931">
    <property type="entry name" value="NB-ARC"/>
    <property type="match status" value="1"/>
</dbReference>
<dbReference type="Gene3D" id="3.40.50.300">
    <property type="entry name" value="P-loop containing nucleotide triphosphate hydrolases"/>
    <property type="match status" value="1"/>
</dbReference>
<dbReference type="Pfam" id="PF25019">
    <property type="entry name" value="LRR_R13L1-DRL21"/>
    <property type="match status" value="1"/>
</dbReference>
<organism evidence="8 10">
    <name type="scientific">Cannabis sativa</name>
    <name type="common">Hemp</name>
    <name type="synonym">Marijuana</name>
    <dbReference type="NCBI Taxonomy" id="3483"/>
    <lineage>
        <taxon>Eukaryota</taxon>
        <taxon>Viridiplantae</taxon>
        <taxon>Streptophyta</taxon>
        <taxon>Embryophyta</taxon>
        <taxon>Tracheophyta</taxon>
        <taxon>Spermatophyta</taxon>
        <taxon>Magnoliopsida</taxon>
        <taxon>eudicotyledons</taxon>
        <taxon>Gunneridae</taxon>
        <taxon>Pentapetalae</taxon>
        <taxon>rosids</taxon>
        <taxon>fabids</taxon>
        <taxon>Rosales</taxon>
        <taxon>Cannabaceae</taxon>
        <taxon>Cannabis</taxon>
    </lineage>
</organism>
<dbReference type="InterPro" id="IPR002182">
    <property type="entry name" value="NB-ARC"/>
</dbReference>
<dbReference type="AlphaFoldDB" id="A0A7J6GCG9"/>
<dbReference type="GO" id="GO:0043531">
    <property type="term" value="F:ADP binding"/>
    <property type="evidence" value="ECO:0007669"/>
    <property type="project" value="InterPro"/>
</dbReference>
<keyword evidence="2" id="KW-0677">Repeat</keyword>
<evidence type="ECO:0000256" key="1">
    <source>
        <dbReference type="ARBA" id="ARBA00022614"/>
    </source>
</evidence>
<dbReference type="Proteomes" id="UP000583929">
    <property type="component" value="Unassembled WGS sequence"/>
</dbReference>
<proteinExistence type="predicted"/>
<feature type="domain" description="R13L1/DRL21-like LRR repeat region" evidence="6">
    <location>
        <begin position="598"/>
        <end position="685"/>
    </location>
</feature>
<name>A0A7J6GCG9_CANSA</name>
<gene>
    <name evidence="7" type="ORF">F8388_021578</name>
    <name evidence="8" type="ORF">G4B88_011754</name>
</gene>
<evidence type="ECO:0000313" key="7">
    <source>
        <dbReference type="EMBL" id="KAF4378384.1"/>
    </source>
</evidence>
<feature type="domain" description="Disease resistance protein winged helix" evidence="5">
    <location>
        <begin position="441"/>
        <end position="510"/>
    </location>
</feature>
<evidence type="ECO:0000256" key="2">
    <source>
        <dbReference type="ARBA" id="ARBA00022737"/>
    </source>
</evidence>
<dbReference type="PANTHER" id="PTHR36766:SF30">
    <property type="entry name" value="TIR-NBS TYPE DISEASE RESISTANCE PROTEIN-RELATED"/>
    <property type="match status" value="1"/>
</dbReference>